<dbReference type="InterPro" id="IPR002104">
    <property type="entry name" value="Integrase_catalytic"/>
</dbReference>
<dbReference type="GO" id="GO:0003677">
    <property type="term" value="F:DNA binding"/>
    <property type="evidence" value="ECO:0007669"/>
    <property type="project" value="InterPro"/>
</dbReference>
<keyword evidence="1" id="KW-0229">DNA integration</keyword>
<dbReference type="PROSITE" id="PS51898">
    <property type="entry name" value="TYR_RECOMBINASE"/>
    <property type="match status" value="1"/>
</dbReference>
<name>A4U5E9_9PROT</name>
<dbReference type="EMBL" id="CU459003">
    <property type="protein sequence ID" value="CAM78106.1"/>
    <property type="molecule type" value="Genomic_DNA"/>
</dbReference>
<dbReference type="CDD" id="cd00796">
    <property type="entry name" value="INT_Rci_Hp1_C"/>
    <property type="match status" value="1"/>
</dbReference>
<organism evidence="4">
    <name type="scientific">Magnetospirillum gryphiswaldense</name>
    <dbReference type="NCBI Taxonomy" id="55518"/>
    <lineage>
        <taxon>Bacteria</taxon>
        <taxon>Pseudomonadati</taxon>
        <taxon>Pseudomonadota</taxon>
        <taxon>Alphaproteobacteria</taxon>
        <taxon>Rhodospirillales</taxon>
        <taxon>Rhodospirillaceae</taxon>
        <taxon>Magnetospirillum</taxon>
    </lineage>
</organism>
<dbReference type="GO" id="GO:0015074">
    <property type="term" value="P:DNA integration"/>
    <property type="evidence" value="ECO:0007669"/>
    <property type="project" value="UniProtKB-KW"/>
</dbReference>
<sequence length="190" mass="21017">MVAEFTKAYQEEVNRLVQEAGGQQAEIEGIRLLCLTGCRLNEILCLEWRAIDFLNRRLMLDQHKTDKKGTKAVPLNTDALEVLTKLPRIDGNPFVIPGRDGIGHLINLQKPWKRLCKAAELENMRIHDLRHSFASTAASAGVPLQVLGGILGHSSPQTTARYAHLWQDPVRHAAELVGSKISEARNGGGK</sequence>
<dbReference type="SUPFAM" id="SSF56349">
    <property type="entry name" value="DNA breaking-rejoining enzymes"/>
    <property type="match status" value="1"/>
</dbReference>
<dbReference type="InterPro" id="IPR013762">
    <property type="entry name" value="Integrase-like_cat_sf"/>
</dbReference>
<feature type="domain" description="Tyr recombinase" evidence="3">
    <location>
        <begin position="3"/>
        <end position="177"/>
    </location>
</feature>
<evidence type="ECO:0000256" key="2">
    <source>
        <dbReference type="ARBA" id="ARBA00023172"/>
    </source>
</evidence>
<dbReference type="AlphaFoldDB" id="A4U5E9"/>
<gene>
    <name evidence="4" type="ORF">MGR_4174</name>
</gene>
<dbReference type="PANTHER" id="PTHR30349">
    <property type="entry name" value="PHAGE INTEGRASE-RELATED"/>
    <property type="match status" value="1"/>
</dbReference>
<evidence type="ECO:0000259" key="3">
    <source>
        <dbReference type="PROSITE" id="PS51898"/>
    </source>
</evidence>
<dbReference type="Gene3D" id="1.10.443.10">
    <property type="entry name" value="Intergrase catalytic core"/>
    <property type="match status" value="1"/>
</dbReference>
<proteinExistence type="predicted"/>
<protein>
    <submittedName>
        <fullName evidence="4">Phage-related integrase</fullName>
    </submittedName>
</protein>
<evidence type="ECO:0000313" key="4">
    <source>
        <dbReference type="EMBL" id="CAM78106.1"/>
    </source>
</evidence>
<evidence type="ECO:0000256" key="1">
    <source>
        <dbReference type="ARBA" id="ARBA00022908"/>
    </source>
</evidence>
<keyword evidence="2" id="KW-0233">DNA recombination</keyword>
<dbReference type="InterPro" id="IPR011010">
    <property type="entry name" value="DNA_brk_join_enz"/>
</dbReference>
<dbReference type="GO" id="GO:0006310">
    <property type="term" value="P:DNA recombination"/>
    <property type="evidence" value="ECO:0007669"/>
    <property type="project" value="UniProtKB-KW"/>
</dbReference>
<dbReference type="InterPro" id="IPR050090">
    <property type="entry name" value="Tyrosine_recombinase_XerCD"/>
</dbReference>
<reference evidence="4" key="1">
    <citation type="journal article" date="2007" name="J. Bacteriol.">
        <title>Comparative genome analysis of four magnetotactic bacteria reveals a complex set of group-specific genes implicated in magnetosome biomineralization and function.</title>
        <authorList>
            <person name="Richter M."/>
            <person name="Kube M."/>
            <person name="Bazylinski D.A."/>
            <person name="Lombardot T."/>
            <person name="Gloeckner F.O."/>
            <person name="Reinhardt R."/>
            <person name="Schueler D."/>
        </authorList>
    </citation>
    <scope>NUCLEOTIDE SEQUENCE</scope>
    <source>
        <strain evidence="4">MSR-1</strain>
    </source>
</reference>
<dbReference type="PANTHER" id="PTHR30349:SF64">
    <property type="entry name" value="PROPHAGE INTEGRASE INTD-RELATED"/>
    <property type="match status" value="1"/>
</dbReference>
<dbReference type="Pfam" id="PF00589">
    <property type="entry name" value="Phage_integrase"/>
    <property type="match status" value="1"/>
</dbReference>
<dbReference type="RefSeq" id="WP_106001357.1">
    <property type="nucleotide sequence ID" value="NZ_CP027527.1"/>
</dbReference>
<accession>A4U5E9</accession>